<organism evidence="11 12">
    <name type="scientific">Candidatus Phycosocius bacilliformis</name>
    <dbReference type="NCBI Taxonomy" id="1445552"/>
    <lineage>
        <taxon>Bacteria</taxon>
        <taxon>Pseudomonadati</taxon>
        <taxon>Pseudomonadota</taxon>
        <taxon>Alphaproteobacteria</taxon>
        <taxon>Caulobacterales</taxon>
        <taxon>Caulobacterales incertae sedis</taxon>
        <taxon>Candidatus Phycosocius</taxon>
    </lineage>
</organism>
<evidence type="ECO:0000313" key="11">
    <source>
        <dbReference type="EMBL" id="GBF59036.1"/>
    </source>
</evidence>
<dbReference type="InterPro" id="IPR036097">
    <property type="entry name" value="HisK_dim/P_sf"/>
</dbReference>
<keyword evidence="9" id="KW-0812">Transmembrane</keyword>
<reference evidence="11 12" key="1">
    <citation type="journal article" date="2018" name="Genome Announc.">
        <title>Draft Genome Sequence of "Candidatus Phycosocius bacilliformis," an Alphaproteobacterial Ectosymbiont of the Hydrocarbon-Producing Green Alga Botryococcus braunii.</title>
        <authorList>
            <person name="Tanabe Y."/>
            <person name="Yamaguchi H."/>
            <person name="Watanabe M.M."/>
        </authorList>
    </citation>
    <scope>NUCLEOTIDE SEQUENCE [LARGE SCALE GENOMIC DNA]</scope>
    <source>
        <strain evidence="11 12">BOTRYCO-2</strain>
    </source>
</reference>
<dbReference type="Pfam" id="PF00512">
    <property type="entry name" value="HisKA"/>
    <property type="match status" value="1"/>
</dbReference>
<feature type="transmembrane region" description="Helical" evidence="9">
    <location>
        <begin position="59"/>
        <end position="79"/>
    </location>
</feature>
<dbReference type="Gene3D" id="1.10.287.130">
    <property type="match status" value="1"/>
</dbReference>
<dbReference type="PANTHER" id="PTHR44936">
    <property type="entry name" value="SENSOR PROTEIN CREC"/>
    <property type="match status" value="1"/>
</dbReference>
<evidence type="ECO:0000256" key="5">
    <source>
        <dbReference type="ARBA" id="ARBA00022679"/>
    </source>
</evidence>
<dbReference type="GO" id="GO:0000155">
    <property type="term" value="F:phosphorelay sensor kinase activity"/>
    <property type="evidence" value="ECO:0007669"/>
    <property type="project" value="InterPro"/>
</dbReference>
<evidence type="ECO:0000313" key="12">
    <source>
        <dbReference type="Proteomes" id="UP000245086"/>
    </source>
</evidence>
<evidence type="ECO:0000256" key="1">
    <source>
        <dbReference type="ARBA" id="ARBA00000085"/>
    </source>
</evidence>
<comment type="caution">
    <text evidence="11">The sequence shown here is derived from an EMBL/GenBank/DDBJ whole genome shotgun (WGS) entry which is preliminary data.</text>
</comment>
<dbReference type="SUPFAM" id="SSF55874">
    <property type="entry name" value="ATPase domain of HSP90 chaperone/DNA topoisomerase II/histidine kinase"/>
    <property type="match status" value="1"/>
</dbReference>
<dbReference type="GO" id="GO:0005886">
    <property type="term" value="C:plasma membrane"/>
    <property type="evidence" value="ECO:0007669"/>
    <property type="project" value="UniProtKB-SubCell"/>
</dbReference>
<dbReference type="SUPFAM" id="SSF47384">
    <property type="entry name" value="Homodimeric domain of signal transducing histidine kinase"/>
    <property type="match status" value="1"/>
</dbReference>
<dbReference type="PANTHER" id="PTHR44936:SF10">
    <property type="entry name" value="SENSOR PROTEIN RSTB"/>
    <property type="match status" value="1"/>
</dbReference>
<comment type="subcellular location">
    <subcellularLocation>
        <location evidence="2">Cell membrane</location>
        <topology evidence="2">Multi-pass membrane protein</topology>
    </subcellularLocation>
</comment>
<feature type="domain" description="Histidine kinase" evidence="10">
    <location>
        <begin position="225"/>
        <end position="441"/>
    </location>
</feature>
<dbReference type="Pfam" id="PF25323">
    <property type="entry name" value="6TM_PilS"/>
    <property type="match status" value="1"/>
</dbReference>
<dbReference type="GO" id="GO:0005524">
    <property type="term" value="F:ATP binding"/>
    <property type="evidence" value="ECO:0007669"/>
    <property type="project" value="UniProtKB-KW"/>
</dbReference>
<dbReference type="Gene3D" id="3.30.565.10">
    <property type="entry name" value="Histidine kinase-like ATPase, C-terminal domain"/>
    <property type="match status" value="1"/>
</dbReference>
<accession>A0A2P2ED92</accession>
<keyword evidence="5 11" id="KW-0808">Transferase</keyword>
<keyword evidence="12" id="KW-1185">Reference proteome</keyword>
<feature type="transmembrane region" description="Helical" evidence="9">
    <location>
        <begin position="134"/>
        <end position="156"/>
    </location>
</feature>
<evidence type="ECO:0000256" key="3">
    <source>
        <dbReference type="ARBA" id="ARBA00012438"/>
    </source>
</evidence>
<evidence type="ECO:0000256" key="2">
    <source>
        <dbReference type="ARBA" id="ARBA00004651"/>
    </source>
</evidence>
<feature type="transmembrane region" description="Helical" evidence="9">
    <location>
        <begin position="168"/>
        <end position="190"/>
    </location>
</feature>
<evidence type="ECO:0000256" key="4">
    <source>
        <dbReference type="ARBA" id="ARBA00022475"/>
    </source>
</evidence>
<dbReference type="Pfam" id="PF02518">
    <property type="entry name" value="HATPase_c"/>
    <property type="match status" value="1"/>
</dbReference>
<feature type="transmembrane region" description="Helical" evidence="9">
    <location>
        <begin position="99"/>
        <end position="122"/>
    </location>
</feature>
<keyword evidence="7 11" id="KW-0418">Kinase</keyword>
<dbReference type="InterPro" id="IPR003661">
    <property type="entry name" value="HisK_dim/P_dom"/>
</dbReference>
<evidence type="ECO:0000256" key="7">
    <source>
        <dbReference type="ARBA" id="ARBA00022777"/>
    </source>
</evidence>
<dbReference type="InterPro" id="IPR005467">
    <property type="entry name" value="His_kinase_dom"/>
</dbReference>
<keyword evidence="6" id="KW-0547">Nucleotide-binding</keyword>
<dbReference type="SMART" id="SM00388">
    <property type="entry name" value="HisKA"/>
    <property type="match status" value="1"/>
</dbReference>
<comment type="catalytic activity">
    <reaction evidence="1">
        <text>ATP + protein L-histidine = ADP + protein N-phospho-L-histidine.</text>
        <dbReference type="EC" id="2.7.13.3"/>
    </reaction>
</comment>
<keyword evidence="4" id="KW-1003">Cell membrane</keyword>
<evidence type="ECO:0000256" key="9">
    <source>
        <dbReference type="SAM" id="Phobius"/>
    </source>
</evidence>
<dbReference type="InterPro" id="IPR003594">
    <property type="entry name" value="HATPase_dom"/>
</dbReference>
<evidence type="ECO:0000256" key="6">
    <source>
        <dbReference type="ARBA" id="ARBA00022741"/>
    </source>
</evidence>
<dbReference type="AlphaFoldDB" id="A0A2P2ED92"/>
<dbReference type="CDD" id="cd00082">
    <property type="entry name" value="HisKA"/>
    <property type="match status" value="1"/>
</dbReference>
<proteinExistence type="predicted"/>
<feature type="transmembrane region" description="Helical" evidence="9">
    <location>
        <begin position="35"/>
        <end position="52"/>
    </location>
</feature>
<evidence type="ECO:0000259" key="10">
    <source>
        <dbReference type="PROSITE" id="PS50109"/>
    </source>
</evidence>
<dbReference type="NCBIfam" id="NF033792">
    <property type="entry name" value="ActS_PrrB_HisK"/>
    <property type="match status" value="1"/>
</dbReference>
<dbReference type="SMART" id="SM00387">
    <property type="entry name" value="HATPase_c"/>
    <property type="match status" value="1"/>
</dbReference>
<dbReference type="RefSeq" id="WP_192576348.1">
    <property type="nucleotide sequence ID" value="NZ_BFBR01000009.1"/>
</dbReference>
<evidence type="ECO:0000256" key="8">
    <source>
        <dbReference type="ARBA" id="ARBA00022840"/>
    </source>
</evidence>
<dbReference type="InterPro" id="IPR036890">
    <property type="entry name" value="HATPase_C_sf"/>
</dbReference>
<name>A0A2P2ED92_9PROT</name>
<keyword evidence="8" id="KW-0067">ATP-binding</keyword>
<dbReference type="InterPro" id="IPR050980">
    <property type="entry name" value="2C_sensor_his_kinase"/>
</dbReference>
<dbReference type="InterPro" id="IPR047770">
    <property type="entry name" value="RegB"/>
</dbReference>
<keyword evidence="9" id="KW-0472">Membrane</keyword>
<dbReference type="PROSITE" id="PS50109">
    <property type="entry name" value="HIS_KIN"/>
    <property type="match status" value="1"/>
</dbReference>
<dbReference type="EMBL" id="BFBR01000009">
    <property type="protein sequence ID" value="GBF59036.1"/>
    <property type="molecule type" value="Genomic_DNA"/>
</dbReference>
<dbReference type="EC" id="2.7.13.3" evidence="3"/>
<protein>
    <recommendedName>
        <fullName evidence="3">histidine kinase</fullName>
        <ecNumber evidence="3">2.7.13.3</ecNumber>
    </recommendedName>
</protein>
<keyword evidence="9" id="KW-1133">Transmembrane helix</keyword>
<gene>
    <name evidence="11" type="primary">regB</name>
    <name evidence="11" type="ORF">PbB2_02728</name>
</gene>
<sequence>MNNASKDQEIIAAAIAINAPFVGRLRSRTLVSSRWFALIGQFITVLVVHFGFNFELPLLACLLTIAANITLNIIITVGLPPQRLVRQWEAAAQLTFDVLQLALLLYLTGGIANPFCLLLIAPATIAASTLQPRWTLSIVGVTILSVGVLALYSYPLPWNPPGGFMLPALYQFAMAFAIIIGLLFTASYAWRVSLEESQLADALIATQEVLAREQRLAALGGLAAAAAHELGTPLATIQVTAKEMLRSLPPKSLDLEDAELILSQAQRCREILRNLTNQKEISESVTETLPFGQLLEEVAERHPDLGHKAVLFDIQGPEGKGELMVIRKPAILYGLGNMLENAIQYANQAVTVSAKWDERSVRVTISDDGPGFDEVVLDRLGEPYVTTSLQGPINTNSREGMGLGFFIAKTLLERSGAQVSFWNNTGASRGAVVQTVWPFSAIAAKS</sequence>
<dbReference type="Proteomes" id="UP000245086">
    <property type="component" value="Unassembled WGS sequence"/>
</dbReference>